<dbReference type="InterPro" id="IPR006139">
    <property type="entry name" value="D-isomer_2_OHA_DH_cat_dom"/>
</dbReference>
<dbReference type="Pfam" id="PF02826">
    <property type="entry name" value="2-Hacid_dh_C"/>
    <property type="match status" value="1"/>
</dbReference>
<accession>A0ABT1LEQ2</accession>
<gene>
    <name evidence="6" type="ORF">NK718_13735</name>
</gene>
<keyword evidence="2" id="KW-0520">NAD</keyword>
<feature type="domain" description="D-isomer specific 2-hydroxyacid dehydrogenase catalytic" evidence="4">
    <location>
        <begin position="27"/>
        <end position="297"/>
    </location>
</feature>
<evidence type="ECO:0000259" key="4">
    <source>
        <dbReference type="Pfam" id="PF00389"/>
    </source>
</evidence>
<evidence type="ECO:0000256" key="2">
    <source>
        <dbReference type="ARBA" id="ARBA00023027"/>
    </source>
</evidence>
<dbReference type="PANTHER" id="PTHR10996">
    <property type="entry name" value="2-HYDROXYACID DEHYDROGENASE-RELATED"/>
    <property type="match status" value="1"/>
</dbReference>
<dbReference type="PANTHER" id="PTHR10996:SF178">
    <property type="entry name" value="2-HYDROXYACID DEHYDROGENASE YGL185C-RELATED"/>
    <property type="match status" value="1"/>
</dbReference>
<dbReference type="Pfam" id="PF00389">
    <property type="entry name" value="2-Hacid_dh"/>
    <property type="match status" value="1"/>
</dbReference>
<dbReference type="InterPro" id="IPR036291">
    <property type="entry name" value="NAD(P)-bd_dom_sf"/>
</dbReference>
<name>A0ABT1LEQ2_9HYPH</name>
<dbReference type="Gene3D" id="3.40.50.720">
    <property type="entry name" value="NAD(P)-binding Rossmann-like Domain"/>
    <property type="match status" value="2"/>
</dbReference>
<comment type="caution">
    <text evidence="6">The sequence shown here is derived from an EMBL/GenBank/DDBJ whole genome shotgun (WGS) entry which is preliminary data.</text>
</comment>
<feature type="domain" description="D-isomer specific 2-hydroxyacid dehydrogenase NAD-binding" evidence="5">
    <location>
        <begin position="92"/>
        <end position="266"/>
    </location>
</feature>
<dbReference type="CDD" id="cd12156">
    <property type="entry name" value="HPPR"/>
    <property type="match status" value="1"/>
</dbReference>
<evidence type="ECO:0000256" key="3">
    <source>
        <dbReference type="RuleBase" id="RU003719"/>
    </source>
</evidence>
<keyword evidence="1 3" id="KW-0560">Oxidoreductase</keyword>
<dbReference type="InterPro" id="IPR050223">
    <property type="entry name" value="D-isomer_2-hydroxyacid_DH"/>
</dbReference>
<protein>
    <submittedName>
        <fullName evidence="6">2-hydroxyacid dehydrogenase</fullName>
    </submittedName>
</protein>
<dbReference type="EMBL" id="JANCLU010000013">
    <property type="protein sequence ID" value="MCP8939583.1"/>
    <property type="molecule type" value="Genomic_DNA"/>
</dbReference>
<dbReference type="SUPFAM" id="SSF51735">
    <property type="entry name" value="NAD(P)-binding Rossmann-fold domains"/>
    <property type="match status" value="1"/>
</dbReference>
<keyword evidence="7" id="KW-1185">Reference proteome</keyword>
<organism evidence="6 7">
    <name type="scientific">Alsobacter ponti</name>
    <dbReference type="NCBI Taxonomy" id="2962936"/>
    <lineage>
        <taxon>Bacteria</taxon>
        <taxon>Pseudomonadati</taxon>
        <taxon>Pseudomonadota</taxon>
        <taxon>Alphaproteobacteria</taxon>
        <taxon>Hyphomicrobiales</taxon>
        <taxon>Alsobacteraceae</taxon>
        <taxon>Alsobacter</taxon>
    </lineage>
</organism>
<evidence type="ECO:0000256" key="1">
    <source>
        <dbReference type="ARBA" id="ARBA00023002"/>
    </source>
</evidence>
<evidence type="ECO:0000313" key="7">
    <source>
        <dbReference type="Proteomes" id="UP001205890"/>
    </source>
</evidence>
<proteinExistence type="inferred from homology"/>
<dbReference type="SUPFAM" id="SSF52283">
    <property type="entry name" value="Formate/glycerate dehydrogenase catalytic domain-like"/>
    <property type="match status" value="1"/>
</dbReference>
<reference evidence="6 7" key="1">
    <citation type="submission" date="2022-07" db="EMBL/GenBank/DDBJ databases">
        <authorList>
            <person name="Li W.-J."/>
            <person name="Deng Q.-Q."/>
        </authorList>
    </citation>
    <scope>NUCLEOTIDE SEQUENCE [LARGE SCALE GENOMIC DNA]</scope>
    <source>
        <strain evidence="6 7">SYSU M60028</strain>
    </source>
</reference>
<sequence length="304" mass="32817">MEQLEANFTLHHLPAEGRDAFLAEVGPRIRGVAMGGHAKVDGAFMGKLPKLEIVANFGVGYDSVDAKWAGEHKIVVTNTPDVLTEEVADTALGLLLMTARDLSRSERYLRAGLWEKQGPFPLSTSTLRDKTVGILALGRIGKAIATRCEAFGLKIVYHGRSPQKDVPYRYYASLVEMAKDVDILISVAPGGPDTFHIVDAEVLRALGPAGILVNIGRGSVVDEGALISALQNKVIHSAGLDVFEHEPHVPSELMAMDHVVLLPHVGSGSVHTRRLMGQLMVDNLTSWFAGKGPLTPVSETPWPR</sequence>
<dbReference type="Proteomes" id="UP001205890">
    <property type="component" value="Unassembled WGS sequence"/>
</dbReference>
<dbReference type="InterPro" id="IPR006140">
    <property type="entry name" value="D-isomer_DH_NAD-bd"/>
</dbReference>
<comment type="similarity">
    <text evidence="3">Belongs to the D-isomer specific 2-hydroxyacid dehydrogenase family.</text>
</comment>
<evidence type="ECO:0000313" key="6">
    <source>
        <dbReference type="EMBL" id="MCP8939583.1"/>
    </source>
</evidence>
<evidence type="ECO:0000259" key="5">
    <source>
        <dbReference type="Pfam" id="PF02826"/>
    </source>
</evidence>